<dbReference type="PANTHER" id="PTHR38815">
    <property type="entry name" value="HYPOTHETICAL MEMBRANE PROTEIN, CONSERVED, DUF373 FAMILY"/>
    <property type="match status" value="1"/>
</dbReference>
<dbReference type="KEGG" id="tgy:X802_00145"/>
<organism evidence="2 3">
    <name type="scientific">Thermococcus guaymasensis DSM 11113</name>
    <dbReference type="NCBI Taxonomy" id="1432656"/>
    <lineage>
        <taxon>Archaea</taxon>
        <taxon>Methanobacteriati</taxon>
        <taxon>Methanobacteriota</taxon>
        <taxon>Thermococci</taxon>
        <taxon>Thermococcales</taxon>
        <taxon>Thermococcaceae</taxon>
        <taxon>Thermococcus</taxon>
    </lineage>
</organism>
<dbReference type="Proteomes" id="UP000062043">
    <property type="component" value="Chromosome"/>
</dbReference>
<feature type="transmembrane region" description="Helical" evidence="1">
    <location>
        <begin position="225"/>
        <end position="248"/>
    </location>
</feature>
<dbReference type="Pfam" id="PF04123">
    <property type="entry name" value="DUF373"/>
    <property type="match status" value="1"/>
</dbReference>
<feature type="transmembrane region" description="Helical" evidence="1">
    <location>
        <begin position="301"/>
        <end position="319"/>
    </location>
</feature>
<sequence length="387" mass="42476">MKVLVLAIDRDDDFGKKAGVEGPVIGKGKCIDAALKLSLADPEDSDANVVYAAVKLYDELKKSGEFEDVEVALITGHPDVGVKSDIELGRQLDIVLKKFPADGVIPVTDGAEDEQVFPILSSRLPIVSSKRVVVKQNETIETTYYVIYRYIKEILSDPEASRVFLGIPGLIFLLYGIGKLISLSYPQSMNIISNVVAGIILLFIGGYAFTRGFRIQVFRALTNEFIQLIFGVSGLLIITAGMVNAYVNIDTYAVQLMGYVPEPGPIKFILYIHSINTTVIIGIGVVLVGRIIQAYLRRNPHIWYNIAGILILPTFWIIIDVTTRYALGVVNFHSFGTILEILGAFVDVIFSVVASTFIRRYFISWASGGNSEVEETSEPVQGAESKA</sequence>
<feature type="transmembrane region" description="Helical" evidence="1">
    <location>
        <begin position="191"/>
        <end position="213"/>
    </location>
</feature>
<gene>
    <name evidence="2" type="ORF">X802_00145</name>
</gene>
<evidence type="ECO:0000313" key="2">
    <source>
        <dbReference type="EMBL" id="AJC70777.1"/>
    </source>
</evidence>
<name>A0A0X1KHN7_9EURY</name>
<keyword evidence="1" id="KW-1133">Transmembrane helix</keyword>
<evidence type="ECO:0000256" key="1">
    <source>
        <dbReference type="SAM" id="Phobius"/>
    </source>
</evidence>
<dbReference type="EMBL" id="CP007140">
    <property type="protein sequence ID" value="AJC70777.1"/>
    <property type="molecule type" value="Genomic_DNA"/>
</dbReference>
<feature type="transmembrane region" description="Helical" evidence="1">
    <location>
        <begin position="339"/>
        <end position="358"/>
    </location>
</feature>
<feature type="transmembrane region" description="Helical" evidence="1">
    <location>
        <begin position="268"/>
        <end position="289"/>
    </location>
</feature>
<accession>A0A0X1KHN7</accession>
<protein>
    <submittedName>
        <fullName evidence="2">Membrane protein</fullName>
    </submittedName>
</protein>
<proteinExistence type="predicted"/>
<dbReference type="InterPro" id="IPR007254">
    <property type="entry name" value="DUF373"/>
</dbReference>
<reference evidence="2 3" key="1">
    <citation type="submission" date="2014-01" db="EMBL/GenBank/DDBJ databases">
        <title>Genome sequencing of Thermococcus guaymasensis.</title>
        <authorList>
            <person name="Zhang X."/>
            <person name="Alvare G."/>
            <person name="Fristensky B."/>
            <person name="Chen L."/>
            <person name="Suen T."/>
            <person name="Chen Q."/>
            <person name="Ma K."/>
        </authorList>
    </citation>
    <scope>NUCLEOTIDE SEQUENCE [LARGE SCALE GENOMIC DNA]</scope>
    <source>
        <strain evidence="2 3">DSM 11113</strain>
    </source>
</reference>
<evidence type="ECO:0000313" key="3">
    <source>
        <dbReference type="Proteomes" id="UP000062043"/>
    </source>
</evidence>
<dbReference type="PATRIC" id="fig|1432656.3.peg.29"/>
<dbReference type="RefSeq" id="WP_062369939.1">
    <property type="nucleotide sequence ID" value="NZ_CP007140.1"/>
</dbReference>
<dbReference type="STRING" id="1432656.X802_00145"/>
<dbReference type="AlphaFoldDB" id="A0A0X1KHN7"/>
<keyword evidence="1" id="KW-0472">Membrane</keyword>
<keyword evidence="3" id="KW-1185">Reference proteome</keyword>
<keyword evidence="1" id="KW-0812">Transmembrane</keyword>
<dbReference type="PANTHER" id="PTHR38815:SF1">
    <property type="entry name" value="DUF373 FAMILY PROTEIN"/>
    <property type="match status" value="1"/>
</dbReference>
<dbReference type="GeneID" id="27134075"/>
<feature type="transmembrane region" description="Helical" evidence="1">
    <location>
        <begin position="163"/>
        <end position="185"/>
    </location>
</feature>
<dbReference type="OrthoDB" id="31282at2157"/>